<dbReference type="AlphaFoldDB" id="A0AAV8WS04"/>
<reference evidence="1" key="1">
    <citation type="journal article" date="2023" name="Insect Mol. Biol.">
        <title>Genome sequencing provides insights into the evolution of gene families encoding plant cell wall-degrading enzymes in longhorned beetles.</title>
        <authorList>
            <person name="Shin N.R."/>
            <person name="Okamura Y."/>
            <person name="Kirsch R."/>
            <person name="Pauchet Y."/>
        </authorList>
    </citation>
    <scope>NUCLEOTIDE SEQUENCE</scope>
    <source>
        <strain evidence="1">RBIC_L_NR</strain>
    </source>
</reference>
<sequence>MQDKRKEIADKGRRVNYFHVGSKVLVKTHVISSNQRGFTSKFVPHLVTEVVTPNSYILTICHEPMRIIGIYHGSDLLPHSGLEMPDAPIPMVPKRKRG</sequence>
<dbReference type="Proteomes" id="UP001162156">
    <property type="component" value="Unassembled WGS sequence"/>
</dbReference>
<proteinExistence type="predicted"/>
<accession>A0AAV8WS04</accession>
<protein>
    <recommendedName>
        <fullName evidence="3">Ribosomal protein S19</fullName>
    </recommendedName>
</protein>
<name>A0AAV8WS04_9CUCU</name>
<keyword evidence="2" id="KW-1185">Reference proteome</keyword>
<organism evidence="1 2">
    <name type="scientific">Rhamnusium bicolor</name>
    <dbReference type="NCBI Taxonomy" id="1586634"/>
    <lineage>
        <taxon>Eukaryota</taxon>
        <taxon>Metazoa</taxon>
        <taxon>Ecdysozoa</taxon>
        <taxon>Arthropoda</taxon>
        <taxon>Hexapoda</taxon>
        <taxon>Insecta</taxon>
        <taxon>Pterygota</taxon>
        <taxon>Neoptera</taxon>
        <taxon>Endopterygota</taxon>
        <taxon>Coleoptera</taxon>
        <taxon>Polyphaga</taxon>
        <taxon>Cucujiformia</taxon>
        <taxon>Chrysomeloidea</taxon>
        <taxon>Cerambycidae</taxon>
        <taxon>Lepturinae</taxon>
        <taxon>Rhagiini</taxon>
        <taxon>Rhamnusium</taxon>
    </lineage>
</organism>
<evidence type="ECO:0000313" key="2">
    <source>
        <dbReference type="Proteomes" id="UP001162156"/>
    </source>
</evidence>
<comment type="caution">
    <text evidence="1">The sequence shown here is derived from an EMBL/GenBank/DDBJ whole genome shotgun (WGS) entry which is preliminary data.</text>
</comment>
<evidence type="ECO:0008006" key="3">
    <source>
        <dbReference type="Google" id="ProtNLM"/>
    </source>
</evidence>
<gene>
    <name evidence="1" type="ORF">NQ314_017993</name>
</gene>
<dbReference type="EMBL" id="JANEYF010005066">
    <property type="protein sequence ID" value="KAJ8929333.1"/>
    <property type="molecule type" value="Genomic_DNA"/>
</dbReference>
<evidence type="ECO:0000313" key="1">
    <source>
        <dbReference type="EMBL" id="KAJ8929333.1"/>
    </source>
</evidence>